<evidence type="ECO:0000313" key="1">
    <source>
        <dbReference type="EMBL" id="KAH3769730.1"/>
    </source>
</evidence>
<proteinExistence type="predicted"/>
<dbReference type="EMBL" id="JAIWYP010000009">
    <property type="protein sequence ID" value="KAH3769730.1"/>
    <property type="molecule type" value="Genomic_DNA"/>
</dbReference>
<protein>
    <submittedName>
        <fullName evidence="1">Uncharacterized protein</fullName>
    </submittedName>
</protein>
<dbReference type="Gene3D" id="2.60.120.290">
    <property type="entry name" value="Spermadhesin, CUB domain"/>
    <property type="match status" value="1"/>
</dbReference>
<reference evidence="1" key="2">
    <citation type="submission" date="2020-11" db="EMBL/GenBank/DDBJ databases">
        <authorList>
            <person name="McCartney M.A."/>
            <person name="Auch B."/>
            <person name="Kono T."/>
            <person name="Mallez S."/>
            <person name="Becker A."/>
            <person name="Gohl D.M."/>
            <person name="Silverstein K.A.T."/>
            <person name="Koren S."/>
            <person name="Bechman K.B."/>
            <person name="Herman A."/>
            <person name="Abrahante J.E."/>
            <person name="Garbe J."/>
        </authorList>
    </citation>
    <scope>NUCLEOTIDE SEQUENCE</scope>
    <source>
        <strain evidence="1">Duluth1</strain>
        <tissue evidence="1">Whole animal</tissue>
    </source>
</reference>
<accession>A0A9D4IDD2</accession>
<dbReference type="AlphaFoldDB" id="A0A9D4IDD2"/>
<evidence type="ECO:0000313" key="2">
    <source>
        <dbReference type="Proteomes" id="UP000828390"/>
    </source>
</evidence>
<organism evidence="1 2">
    <name type="scientific">Dreissena polymorpha</name>
    <name type="common">Zebra mussel</name>
    <name type="synonym">Mytilus polymorpha</name>
    <dbReference type="NCBI Taxonomy" id="45954"/>
    <lineage>
        <taxon>Eukaryota</taxon>
        <taxon>Metazoa</taxon>
        <taxon>Spiralia</taxon>
        <taxon>Lophotrochozoa</taxon>
        <taxon>Mollusca</taxon>
        <taxon>Bivalvia</taxon>
        <taxon>Autobranchia</taxon>
        <taxon>Heteroconchia</taxon>
        <taxon>Euheterodonta</taxon>
        <taxon>Imparidentia</taxon>
        <taxon>Neoheterodontei</taxon>
        <taxon>Myida</taxon>
        <taxon>Dreissenoidea</taxon>
        <taxon>Dreissenidae</taxon>
        <taxon>Dreissena</taxon>
    </lineage>
</organism>
<sequence length="132" mass="14523">MPSDSLRLHQHKIIPKCQNCSVTIVTADDHLLVATLFKLGTEIFNLSSAACYLDIFDGNSSDISKMLSDKGGICGCKLPAKTVFMSSGNAITVRLQTARDRTTHGELKLVLTSVRNGTYWIITDVRAYLFIN</sequence>
<dbReference type="InterPro" id="IPR035914">
    <property type="entry name" value="Sperma_CUB_dom_sf"/>
</dbReference>
<dbReference type="Proteomes" id="UP000828390">
    <property type="component" value="Unassembled WGS sequence"/>
</dbReference>
<gene>
    <name evidence="1" type="ORF">DPMN_171005</name>
</gene>
<dbReference type="SUPFAM" id="SSF49854">
    <property type="entry name" value="Spermadhesin, CUB domain"/>
    <property type="match status" value="1"/>
</dbReference>
<keyword evidence="2" id="KW-1185">Reference proteome</keyword>
<reference evidence="1" key="1">
    <citation type="journal article" date="2019" name="bioRxiv">
        <title>The Genome of the Zebra Mussel, Dreissena polymorpha: A Resource for Invasive Species Research.</title>
        <authorList>
            <person name="McCartney M.A."/>
            <person name="Auch B."/>
            <person name="Kono T."/>
            <person name="Mallez S."/>
            <person name="Zhang Y."/>
            <person name="Obille A."/>
            <person name="Becker A."/>
            <person name="Abrahante J.E."/>
            <person name="Garbe J."/>
            <person name="Badalamenti J.P."/>
            <person name="Herman A."/>
            <person name="Mangelson H."/>
            <person name="Liachko I."/>
            <person name="Sullivan S."/>
            <person name="Sone E.D."/>
            <person name="Koren S."/>
            <person name="Silverstein K.A.T."/>
            <person name="Beckman K.B."/>
            <person name="Gohl D.M."/>
        </authorList>
    </citation>
    <scope>NUCLEOTIDE SEQUENCE</scope>
    <source>
        <strain evidence="1">Duluth1</strain>
        <tissue evidence="1">Whole animal</tissue>
    </source>
</reference>
<name>A0A9D4IDD2_DREPO</name>
<comment type="caution">
    <text evidence="1">The sequence shown here is derived from an EMBL/GenBank/DDBJ whole genome shotgun (WGS) entry which is preliminary data.</text>
</comment>